<dbReference type="RefSeq" id="WP_011983776.1">
    <property type="nucleotide sequence ID" value="NC_009674.1"/>
</dbReference>
<accession>A7GLL2</accession>
<reference evidence="3 4" key="1">
    <citation type="journal article" date="2008" name="Chem. Biol. Interact.">
        <title>Extending the Bacillus cereus group genomics to putative food-borne pathogens of different toxicity.</title>
        <authorList>
            <person name="Lapidus A."/>
            <person name="Goltsman E."/>
            <person name="Auger S."/>
            <person name="Galleron N."/>
            <person name="Segurens B."/>
            <person name="Dossat C."/>
            <person name="Land M.L."/>
            <person name="Broussolle V."/>
            <person name="Brillard J."/>
            <person name="Guinebretiere M.H."/>
            <person name="Sanchis V."/>
            <person name="Nguen-The C."/>
            <person name="Lereclus D."/>
            <person name="Richardson P."/>
            <person name="Wincker P."/>
            <person name="Weissenbach J."/>
            <person name="Ehrlich S.D."/>
            <person name="Sorokin A."/>
        </authorList>
    </citation>
    <scope>NUCLEOTIDE SEQUENCE [LARGE SCALE GENOMIC DNA]</scope>
    <source>
        <strain evidence="4">DSM 22905 / CIP 110041 / 391-98 / NVH 391-98</strain>
    </source>
</reference>
<dbReference type="KEGG" id="bcy:Bcer98_0674"/>
<sequence>MKKYFSIFMLLFLVIPSFNNISFAEETVVKQPLNKWFYAYNEPSFNSQKSNGGNQFGPQIALGVKEKRANGWWKVVTYEGDKWINPDGELKAFDKPFLVFYEPSFASQKGNMEKPYNPTTIRVVDGNTAGWLKVQTWEGDKWMYPDVTETRVVDHNFYVYNEPSFTSAKGNGGNQFGPQKFLAVMEKRQDGWWKVVTWEGPKWVALNGAKMYIPQNLYYAYNEPSYSSDFANGGIPYGPQTVKVLEEIPNGWLKIATWEGDKWINLIGEKVCKKINSNVQRASISKTELSSNEKQLNTNGENVDVVSSSDSIQLSWNKRNIVANYKLQKFNDNNQWEEIWNGSDTKFTVSDLESSNSYALKLISYDNQGNILNESKINAVTLKTKEDKQQVRKAFLSPEKANVSMAAANENDSKILYPMTDAYINTVESGGMVKVTWGNVPTDGNTYQVYKNGQYVTTTNKNEFIESQRSVVQKAAVNKADNISSKDDPYRNYYDIKGFKSVPAEKIEEKVNSLKASDINLTEHQKNELGCEEKEISTYVDKPGWSAMQKSAQSPSKYMAADTFDFGYLFRYQTFIPMAQVEGPLGSGYKYFEGDTRRRFSFFSDQFRTRLDVKVTWKMKPGGAWVGTPAEFSSNKETGWTHGVDNNNVSRKGKANANTDLTYKVISATPTQANFIMRVASSNPLVKGAPDIDALAAVTLNRNGSGATSGFHDRAPNHEFYNALYSGAKPRFDNVVTLHTATLHPVLEFWALFPGVSTVEFLAVFPRNTVN</sequence>
<gene>
    <name evidence="3" type="ordered locus">Bcer98_0674</name>
</gene>
<dbReference type="SUPFAM" id="SSF49265">
    <property type="entry name" value="Fibronectin type III"/>
    <property type="match status" value="1"/>
</dbReference>
<dbReference type="EMBL" id="CP000764">
    <property type="protein sequence ID" value="ABS21020.1"/>
    <property type="molecule type" value="Genomic_DNA"/>
</dbReference>
<dbReference type="Gene3D" id="2.60.40.10">
    <property type="entry name" value="Immunoglobulins"/>
    <property type="match status" value="1"/>
</dbReference>
<dbReference type="InterPro" id="IPR003961">
    <property type="entry name" value="FN3_dom"/>
</dbReference>
<evidence type="ECO:0000313" key="3">
    <source>
        <dbReference type="EMBL" id="ABS21020.1"/>
    </source>
</evidence>
<keyword evidence="1" id="KW-0732">Signal</keyword>
<organism evidence="3 4">
    <name type="scientific">Bacillus cytotoxicus (strain DSM 22905 / CIP 110041 / 391-98 / NVH 391-98)</name>
    <dbReference type="NCBI Taxonomy" id="315749"/>
    <lineage>
        <taxon>Bacteria</taxon>
        <taxon>Bacillati</taxon>
        <taxon>Bacillota</taxon>
        <taxon>Bacilli</taxon>
        <taxon>Bacillales</taxon>
        <taxon>Bacillaceae</taxon>
        <taxon>Bacillus</taxon>
        <taxon>Bacillus cereus group</taxon>
    </lineage>
</organism>
<dbReference type="Pfam" id="PF11579">
    <property type="entry name" value="DUF3238"/>
    <property type="match status" value="1"/>
</dbReference>
<dbReference type="InterPro" id="IPR021631">
    <property type="entry name" value="DUF3238"/>
</dbReference>
<keyword evidence="4" id="KW-1185">Reference proteome</keyword>
<proteinExistence type="predicted"/>
<feature type="domain" description="Fibronectin type-III" evidence="2">
    <location>
        <begin position="296"/>
        <end position="387"/>
    </location>
</feature>
<protein>
    <submittedName>
        <fullName evidence="3">Fibronectin type III domain protein</fullName>
    </submittedName>
</protein>
<dbReference type="eggNOG" id="ENOG502ZBHF">
    <property type="taxonomic scope" value="Bacteria"/>
</dbReference>
<dbReference type="PROSITE" id="PS50853">
    <property type="entry name" value="FN3"/>
    <property type="match status" value="1"/>
</dbReference>
<feature type="signal peptide" evidence="1">
    <location>
        <begin position="1"/>
        <end position="24"/>
    </location>
</feature>
<dbReference type="GeneID" id="33896052"/>
<name>A7GLL2_BACCN</name>
<dbReference type="InterPro" id="IPR036116">
    <property type="entry name" value="FN3_sf"/>
</dbReference>
<evidence type="ECO:0000256" key="1">
    <source>
        <dbReference type="SAM" id="SignalP"/>
    </source>
</evidence>
<evidence type="ECO:0000259" key="2">
    <source>
        <dbReference type="PROSITE" id="PS50853"/>
    </source>
</evidence>
<dbReference type="HOGENOM" id="CLU_328092_0_0_9"/>
<feature type="chain" id="PRO_5002709402" evidence="1">
    <location>
        <begin position="25"/>
        <end position="771"/>
    </location>
</feature>
<dbReference type="AlphaFoldDB" id="A7GLL2"/>
<dbReference type="InterPro" id="IPR013783">
    <property type="entry name" value="Ig-like_fold"/>
</dbReference>
<dbReference type="CDD" id="cd00063">
    <property type="entry name" value="FN3"/>
    <property type="match status" value="1"/>
</dbReference>
<dbReference type="Proteomes" id="UP000002300">
    <property type="component" value="Chromosome"/>
</dbReference>
<evidence type="ECO:0000313" key="4">
    <source>
        <dbReference type="Proteomes" id="UP000002300"/>
    </source>
</evidence>